<gene>
    <name evidence="1" type="ORF">Tci_413520</name>
</gene>
<feature type="non-terminal residue" evidence="1">
    <location>
        <position position="154"/>
    </location>
</feature>
<dbReference type="EMBL" id="BKCJ010176662">
    <property type="protein sequence ID" value="GEY41546.1"/>
    <property type="molecule type" value="Genomic_DNA"/>
</dbReference>
<sequence>MRRRMKVLRLQGVPTRLNYSSKDVDEEREMEAPLKTRLQPFGLEKEPITGNIPPLLGFHLREAEIRRRTPSPKRTTCINVDHLNNGYPLDVSFVPSQMKFRGLVAEIFDFDKEEVSKDEEVTHVKVLMALADDELTVGKSHARNGEWVDITIRK</sequence>
<evidence type="ECO:0000313" key="1">
    <source>
        <dbReference type="EMBL" id="GEY41546.1"/>
    </source>
</evidence>
<comment type="caution">
    <text evidence="1">The sequence shown here is derived from an EMBL/GenBank/DDBJ whole genome shotgun (WGS) entry which is preliminary data.</text>
</comment>
<dbReference type="AlphaFoldDB" id="A0A699HM58"/>
<proteinExistence type="predicted"/>
<reference evidence="1" key="1">
    <citation type="journal article" date="2019" name="Sci. Rep.">
        <title>Draft genome of Tanacetum cinerariifolium, the natural source of mosquito coil.</title>
        <authorList>
            <person name="Yamashiro T."/>
            <person name="Shiraishi A."/>
            <person name="Satake H."/>
            <person name="Nakayama K."/>
        </authorList>
    </citation>
    <scope>NUCLEOTIDE SEQUENCE</scope>
</reference>
<organism evidence="1">
    <name type="scientific">Tanacetum cinerariifolium</name>
    <name type="common">Dalmatian daisy</name>
    <name type="synonym">Chrysanthemum cinerariifolium</name>
    <dbReference type="NCBI Taxonomy" id="118510"/>
    <lineage>
        <taxon>Eukaryota</taxon>
        <taxon>Viridiplantae</taxon>
        <taxon>Streptophyta</taxon>
        <taxon>Embryophyta</taxon>
        <taxon>Tracheophyta</taxon>
        <taxon>Spermatophyta</taxon>
        <taxon>Magnoliopsida</taxon>
        <taxon>eudicotyledons</taxon>
        <taxon>Gunneridae</taxon>
        <taxon>Pentapetalae</taxon>
        <taxon>asterids</taxon>
        <taxon>campanulids</taxon>
        <taxon>Asterales</taxon>
        <taxon>Asteraceae</taxon>
        <taxon>Asteroideae</taxon>
        <taxon>Anthemideae</taxon>
        <taxon>Anthemidinae</taxon>
        <taxon>Tanacetum</taxon>
    </lineage>
</organism>
<protein>
    <submittedName>
        <fullName evidence="1">Retrovirus-related Pol polyprotein from transposon TNT 1-94</fullName>
    </submittedName>
</protein>
<accession>A0A699HM58</accession>
<name>A0A699HM58_TANCI</name>